<dbReference type="InterPro" id="IPR044202">
    <property type="entry name" value="LETM1/MDM38-like"/>
</dbReference>
<feature type="region of interest" description="Disordered" evidence="8">
    <location>
        <begin position="97"/>
        <end position="116"/>
    </location>
</feature>
<name>A0A137PBR2_CONC2</name>
<dbReference type="PANTHER" id="PTHR14009">
    <property type="entry name" value="LEUCINE ZIPPER-EF-HAND CONTAINING TRANSMEMBRANE PROTEIN"/>
    <property type="match status" value="1"/>
</dbReference>
<dbReference type="Proteomes" id="UP000070444">
    <property type="component" value="Unassembled WGS sequence"/>
</dbReference>
<dbReference type="InterPro" id="IPR033122">
    <property type="entry name" value="LETM1-like_RBD"/>
</dbReference>
<feature type="compositionally biased region" description="Basic and acidic residues" evidence="8">
    <location>
        <begin position="97"/>
        <end position="113"/>
    </location>
</feature>
<dbReference type="Pfam" id="PF07766">
    <property type="entry name" value="LETM1_RBD"/>
    <property type="match status" value="1"/>
</dbReference>
<evidence type="ECO:0000256" key="9">
    <source>
        <dbReference type="SAM" id="Phobius"/>
    </source>
</evidence>
<evidence type="ECO:0000256" key="8">
    <source>
        <dbReference type="SAM" id="MobiDB-lite"/>
    </source>
</evidence>
<feature type="compositionally biased region" description="Basic and acidic residues" evidence="8">
    <location>
        <begin position="454"/>
        <end position="479"/>
    </location>
</feature>
<dbReference type="GO" id="GO:0030003">
    <property type="term" value="P:intracellular monoatomic cation homeostasis"/>
    <property type="evidence" value="ECO:0007669"/>
    <property type="project" value="TreeGrafter"/>
</dbReference>
<dbReference type="GO" id="GO:0043022">
    <property type="term" value="F:ribosome binding"/>
    <property type="evidence" value="ECO:0007669"/>
    <property type="project" value="InterPro"/>
</dbReference>
<dbReference type="PANTHER" id="PTHR14009:SF1">
    <property type="entry name" value="MITOCHONDRIAL PROTON_CALCIUM EXCHANGER PROTEIN"/>
    <property type="match status" value="1"/>
</dbReference>
<feature type="region of interest" description="Disordered" evidence="8">
    <location>
        <begin position="444"/>
        <end position="494"/>
    </location>
</feature>
<reference evidence="11 12" key="1">
    <citation type="journal article" date="2015" name="Genome Biol. Evol.">
        <title>Phylogenomic analyses indicate that early fungi evolved digesting cell walls of algal ancestors of land plants.</title>
        <authorList>
            <person name="Chang Y."/>
            <person name="Wang S."/>
            <person name="Sekimoto S."/>
            <person name="Aerts A.L."/>
            <person name="Choi C."/>
            <person name="Clum A."/>
            <person name="LaButti K.M."/>
            <person name="Lindquist E.A."/>
            <person name="Yee Ngan C."/>
            <person name="Ohm R.A."/>
            <person name="Salamov A.A."/>
            <person name="Grigoriev I.V."/>
            <person name="Spatafora J.W."/>
            <person name="Berbee M.L."/>
        </authorList>
    </citation>
    <scope>NUCLEOTIDE SEQUENCE [LARGE SCALE GENOMIC DNA]</scope>
    <source>
        <strain evidence="11 12">NRRL 28638</strain>
    </source>
</reference>
<evidence type="ECO:0000313" key="12">
    <source>
        <dbReference type="Proteomes" id="UP000070444"/>
    </source>
</evidence>
<keyword evidence="5 7" id="KW-0496">Mitochondrion</keyword>
<evidence type="ECO:0000256" key="5">
    <source>
        <dbReference type="ARBA" id="ARBA00023128"/>
    </source>
</evidence>
<evidence type="ECO:0000313" key="11">
    <source>
        <dbReference type="EMBL" id="KXN72371.1"/>
    </source>
</evidence>
<comment type="subcellular location">
    <subcellularLocation>
        <location evidence="1">Mitochondrion inner membrane</location>
        <topology evidence="1">Single-pass membrane protein</topology>
    </subcellularLocation>
</comment>
<dbReference type="AlphaFoldDB" id="A0A137PBR2"/>
<evidence type="ECO:0000256" key="4">
    <source>
        <dbReference type="ARBA" id="ARBA00022989"/>
    </source>
</evidence>
<evidence type="ECO:0000259" key="10">
    <source>
        <dbReference type="PROSITE" id="PS51758"/>
    </source>
</evidence>
<keyword evidence="2 9" id="KW-0812">Transmembrane</keyword>
<dbReference type="OrthoDB" id="275278at2759"/>
<proteinExistence type="predicted"/>
<dbReference type="STRING" id="796925.A0A137PBR2"/>
<keyword evidence="3" id="KW-0999">Mitochondrion inner membrane</keyword>
<evidence type="ECO:0000256" key="3">
    <source>
        <dbReference type="ARBA" id="ARBA00022792"/>
    </source>
</evidence>
<dbReference type="OMA" id="LQHYWDG"/>
<dbReference type="EMBL" id="KQ964454">
    <property type="protein sequence ID" value="KXN72371.1"/>
    <property type="molecule type" value="Genomic_DNA"/>
</dbReference>
<evidence type="ECO:0000256" key="7">
    <source>
        <dbReference type="PROSITE-ProRule" id="PRU01094"/>
    </source>
</evidence>
<dbReference type="GO" id="GO:0005743">
    <property type="term" value="C:mitochondrial inner membrane"/>
    <property type="evidence" value="ECO:0007669"/>
    <property type="project" value="UniProtKB-SubCell"/>
</dbReference>
<keyword evidence="6 9" id="KW-0472">Membrane</keyword>
<feature type="domain" description="Letm1 RBD" evidence="10">
    <location>
        <begin position="223"/>
        <end position="415"/>
    </location>
</feature>
<evidence type="ECO:0000256" key="1">
    <source>
        <dbReference type="ARBA" id="ARBA00004434"/>
    </source>
</evidence>
<keyword evidence="12" id="KW-1185">Reference proteome</keyword>
<gene>
    <name evidence="11" type="ORF">CONCODRAFT_16212</name>
</gene>
<organism evidence="11 12">
    <name type="scientific">Conidiobolus coronatus (strain ATCC 28846 / CBS 209.66 / NRRL 28638)</name>
    <name type="common">Delacroixia coronata</name>
    <dbReference type="NCBI Taxonomy" id="796925"/>
    <lineage>
        <taxon>Eukaryota</taxon>
        <taxon>Fungi</taxon>
        <taxon>Fungi incertae sedis</taxon>
        <taxon>Zoopagomycota</taxon>
        <taxon>Entomophthoromycotina</taxon>
        <taxon>Entomophthoromycetes</taxon>
        <taxon>Entomophthorales</taxon>
        <taxon>Ancylistaceae</taxon>
        <taxon>Conidiobolus</taxon>
    </lineage>
</organism>
<protein>
    <submittedName>
        <fullName evidence="11">LETM1-domain-containing protein</fullName>
    </submittedName>
</protein>
<sequence length="494" mass="56050">MLMTSLYTNASRHSVLIARSQTNQLVTKTIAKSAATTSRLPASYSNWESKRFNSTLVSNSTQYFKTQSLNSSIVSKALYFNQPQLNLILTRNYSDKPQESKTVADPKTNKTEDQVTPATKKKSWGQWLKEEALHYWHGFKLLGLETRVSSKLLWKMATGYELSRREQRQLKRTIVDLFRLVPFAVFIIIPFMELLLPFALKLFPNMLPSTFESKKEAEAKRAKIFKTRLEVSNFLQGTIQEAAKAGQVVNSDAAIEFGDLFHKVRNTGEQASTEELIKLSNELNDDLTLDHLSRPQLVSICRYMGLNTFGTDQMLAYQIRNRMRYLRADDRMINAEGIDELTDAELTQACQSRGIRSYNSTPERMRRDLQQWLDLNLKHKVPTTILIMMQAFSIPESTSSFSDDTLRATLSSLPDELVSEAELTFSEATGTATNKQKIEVIQETEERIAEEEEQAAKEEAKKKQDEEKAAAARQSKVEEASSQSKSQSSSNSSS</sequence>
<dbReference type="PROSITE" id="PS51758">
    <property type="entry name" value="LETM1_RBD"/>
    <property type="match status" value="1"/>
</dbReference>
<accession>A0A137PBR2</accession>
<evidence type="ECO:0000256" key="2">
    <source>
        <dbReference type="ARBA" id="ARBA00022692"/>
    </source>
</evidence>
<keyword evidence="4 9" id="KW-1133">Transmembrane helix</keyword>
<feature type="transmembrane region" description="Helical" evidence="9">
    <location>
        <begin position="177"/>
        <end position="200"/>
    </location>
</feature>
<evidence type="ECO:0000256" key="6">
    <source>
        <dbReference type="ARBA" id="ARBA00023136"/>
    </source>
</evidence>
<feature type="compositionally biased region" description="Low complexity" evidence="8">
    <location>
        <begin position="481"/>
        <end position="494"/>
    </location>
</feature>